<keyword evidence="2" id="KW-1185">Reference proteome</keyword>
<sequence>MSNLESYKYVYSVLFIISSSIFNIISEIEVQTTGTLKTSNLMKNSGKADAFKQRRPMVDTTNEYATSVKEHKLVNSMLELDLPAYGSDVLVVRNVEIIRNREVNDILNNEIDLTTTVEPSTLYEGNEIDAN</sequence>
<protein>
    <submittedName>
        <fullName evidence="1">Uncharacterized protein</fullName>
    </submittedName>
</protein>
<proteinExistence type="predicted"/>
<gene>
    <name evidence="1" type="ORF">ACJMK2_004237</name>
</gene>
<reference evidence="1 2" key="1">
    <citation type="submission" date="2024-11" db="EMBL/GenBank/DDBJ databases">
        <title>Chromosome-level genome assembly of the freshwater bivalve Anodonta woodiana.</title>
        <authorList>
            <person name="Chen X."/>
        </authorList>
    </citation>
    <scope>NUCLEOTIDE SEQUENCE [LARGE SCALE GENOMIC DNA]</scope>
    <source>
        <strain evidence="1">MN2024</strain>
        <tissue evidence="1">Gills</tissue>
    </source>
</reference>
<name>A0ABD3Y304_SINWO</name>
<evidence type="ECO:0000313" key="2">
    <source>
        <dbReference type="Proteomes" id="UP001634394"/>
    </source>
</evidence>
<organism evidence="1 2">
    <name type="scientific">Sinanodonta woodiana</name>
    <name type="common">Chinese pond mussel</name>
    <name type="synonym">Anodonta woodiana</name>
    <dbReference type="NCBI Taxonomy" id="1069815"/>
    <lineage>
        <taxon>Eukaryota</taxon>
        <taxon>Metazoa</taxon>
        <taxon>Spiralia</taxon>
        <taxon>Lophotrochozoa</taxon>
        <taxon>Mollusca</taxon>
        <taxon>Bivalvia</taxon>
        <taxon>Autobranchia</taxon>
        <taxon>Heteroconchia</taxon>
        <taxon>Palaeoheterodonta</taxon>
        <taxon>Unionida</taxon>
        <taxon>Unionoidea</taxon>
        <taxon>Unionidae</taxon>
        <taxon>Unioninae</taxon>
        <taxon>Sinanodonta</taxon>
    </lineage>
</organism>
<dbReference type="EMBL" id="JBJQND010000001">
    <property type="protein sequence ID" value="KAL3891997.1"/>
    <property type="molecule type" value="Genomic_DNA"/>
</dbReference>
<dbReference type="AlphaFoldDB" id="A0ABD3Y304"/>
<accession>A0ABD3Y304</accession>
<comment type="caution">
    <text evidence="1">The sequence shown here is derived from an EMBL/GenBank/DDBJ whole genome shotgun (WGS) entry which is preliminary data.</text>
</comment>
<dbReference type="Proteomes" id="UP001634394">
    <property type="component" value="Unassembled WGS sequence"/>
</dbReference>
<evidence type="ECO:0000313" key="1">
    <source>
        <dbReference type="EMBL" id="KAL3891997.1"/>
    </source>
</evidence>